<evidence type="ECO:0000256" key="2">
    <source>
        <dbReference type="ARBA" id="ARBA00013275"/>
    </source>
</evidence>
<dbReference type="Gene3D" id="3.30.300.30">
    <property type="match status" value="1"/>
</dbReference>
<feature type="domain" description="AMP-binding enzyme C-terminal" evidence="8">
    <location>
        <begin position="534"/>
        <end position="610"/>
    </location>
</feature>
<dbReference type="AlphaFoldDB" id="A0A6M6JPA0"/>
<keyword evidence="4" id="KW-0547">Nucleotide-binding</keyword>
<dbReference type="InterPro" id="IPR020845">
    <property type="entry name" value="AMP-binding_CS"/>
</dbReference>
<dbReference type="GO" id="GO:0003987">
    <property type="term" value="F:acetate-CoA ligase activity"/>
    <property type="evidence" value="ECO:0007669"/>
    <property type="project" value="UniProtKB-EC"/>
</dbReference>
<dbReference type="EMBL" id="CP053564">
    <property type="protein sequence ID" value="QJY49758.1"/>
    <property type="molecule type" value="Genomic_DNA"/>
</dbReference>
<evidence type="ECO:0000313" key="10">
    <source>
        <dbReference type="EMBL" id="QJY49758.1"/>
    </source>
</evidence>
<dbReference type="InterPro" id="IPR000873">
    <property type="entry name" value="AMP-dep_synth/lig_dom"/>
</dbReference>
<dbReference type="Pfam" id="PF16177">
    <property type="entry name" value="ACAS_N"/>
    <property type="match status" value="1"/>
</dbReference>
<dbReference type="GO" id="GO:0006085">
    <property type="term" value="P:acetyl-CoA biosynthetic process"/>
    <property type="evidence" value="ECO:0007669"/>
    <property type="project" value="TreeGrafter"/>
</dbReference>
<organism evidence="10 11">
    <name type="scientific">Pseudonocardia broussonetiae</name>
    <dbReference type="NCBI Taxonomy" id="2736640"/>
    <lineage>
        <taxon>Bacteria</taxon>
        <taxon>Bacillati</taxon>
        <taxon>Actinomycetota</taxon>
        <taxon>Actinomycetes</taxon>
        <taxon>Pseudonocardiales</taxon>
        <taxon>Pseudonocardiaceae</taxon>
        <taxon>Pseudonocardia</taxon>
    </lineage>
</organism>
<accession>A0A6M6JPA0</accession>
<dbReference type="PANTHER" id="PTHR24095">
    <property type="entry name" value="ACETYL-COENZYME A SYNTHETASE"/>
    <property type="match status" value="1"/>
</dbReference>
<reference evidence="10 11" key="1">
    <citation type="submission" date="2020-05" db="EMBL/GenBank/DDBJ databases">
        <authorList>
            <person name="Mo P."/>
        </authorList>
    </citation>
    <scope>NUCLEOTIDE SEQUENCE [LARGE SCALE GENOMIC DNA]</scope>
    <source>
        <strain evidence="10 11">Gen01</strain>
    </source>
</reference>
<dbReference type="PANTHER" id="PTHR24095:SF14">
    <property type="entry name" value="ACETYL-COENZYME A SYNTHETASE 1"/>
    <property type="match status" value="1"/>
</dbReference>
<keyword evidence="11" id="KW-1185">Reference proteome</keyword>
<dbReference type="GO" id="GO:0005829">
    <property type="term" value="C:cytosol"/>
    <property type="evidence" value="ECO:0007669"/>
    <property type="project" value="TreeGrafter"/>
</dbReference>
<dbReference type="PROSITE" id="PS00455">
    <property type="entry name" value="AMP_BINDING"/>
    <property type="match status" value="1"/>
</dbReference>
<feature type="domain" description="AMP-dependent synthetase/ligase" evidence="7">
    <location>
        <begin position="98"/>
        <end position="472"/>
    </location>
</feature>
<evidence type="ECO:0000259" key="7">
    <source>
        <dbReference type="Pfam" id="PF00501"/>
    </source>
</evidence>
<sequence>MSQNSADSTGADSLTHLLDSPIVPLRAEWTVPERVEQLAAARALDGPDAYWEWVARQQRWSTPWTTVRTGEIDDFRYFEGGRLNVADNCVDRWAEDPATADRAAVVWEGEPGDTRTVTYAELAGEVTRLAAGLLGLGVRKGDVVAIYMPNLVEAFTTIHACNRIGAIYTVLFSGFGEEAVASRLQAARATVVVVADAIYRRTKPVPLLETLRAARTRTPSVRATVVVDRTGEAVPLGEGEHAYADVLESGAAGTPAVPLDPNEPSFLIFTSGTESKPKGVVHSVGGFLLGTWANAHWQVGYEPGDVYWVAADVGWLTFPIQAVVGGLACGMTIACFEGALDTPTTARFYEICERHAVTKVLCAPTLVRMLRKFGDDLAAAHPLPGLKLVTVQGEPLDGDTFGWATDTLGVPVVNAYGQTETGSTWTYPVYGAEDLKAGSVGTPVPGHAFEILDDDGAPVAPGVKGNLVLTSPFPTLARTVWDDHERYLSTYFSRFPGKYATNDEAVLDHDGHLWVLGRADDVINVAAHRISTMEIEAVVTAHPDVVEAAVVGVPDDTKGTVPIAFVTLREGAGDEAPEQIRARVVGEMGGYARLDRIFVTPAMPKTRTGKTMRRLLRDVVVHGGPTGDTSAMDDPAALEAVARVVGATEVRA</sequence>
<keyword evidence="6" id="KW-0007">Acetylation</keyword>
<evidence type="ECO:0000256" key="1">
    <source>
        <dbReference type="ARBA" id="ARBA00006432"/>
    </source>
</evidence>
<dbReference type="KEGG" id="pbro:HOP40_31645"/>
<dbReference type="InterPro" id="IPR045851">
    <property type="entry name" value="AMP-bd_C_sf"/>
</dbReference>
<evidence type="ECO:0000256" key="4">
    <source>
        <dbReference type="ARBA" id="ARBA00022741"/>
    </source>
</evidence>
<evidence type="ECO:0000256" key="5">
    <source>
        <dbReference type="ARBA" id="ARBA00022840"/>
    </source>
</evidence>
<dbReference type="EC" id="6.2.1.1" evidence="2"/>
<dbReference type="InterPro" id="IPR025110">
    <property type="entry name" value="AMP-bd_C"/>
</dbReference>
<evidence type="ECO:0000256" key="6">
    <source>
        <dbReference type="ARBA" id="ARBA00022990"/>
    </source>
</evidence>
<evidence type="ECO:0000256" key="3">
    <source>
        <dbReference type="ARBA" id="ARBA00022598"/>
    </source>
</evidence>
<evidence type="ECO:0000313" key="11">
    <source>
        <dbReference type="Proteomes" id="UP000505377"/>
    </source>
</evidence>
<comment type="similarity">
    <text evidence="1">Belongs to the ATP-dependent AMP-binding enzyme family.</text>
</comment>
<gene>
    <name evidence="10" type="ORF">HOP40_31645</name>
</gene>
<dbReference type="GO" id="GO:0005524">
    <property type="term" value="F:ATP binding"/>
    <property type="evidence" value="ECO:0007669"/>
    <property type="project" value="UniProtKB-KW"/>
</dbReference>
<name>A0A6M6JPA0_9PSEU</name>
<dbReference type="Gene3D" id="3.40.50.12780">
    <property type="entry name" value="N-terminal domain of ligase-like"/>
    <property type="match status" value="1"/>
</dbReference>
<dbReference type="InterPro" id="IPR042099">
    <property type="entry name" value="ANL_N_sf"/>
</dbReference>
<feature type="domain" description="Acetyl-coenzyme A synthetase N-terminal" evidence="9">
    <location>
        <begin position="41"/>
        <end position="89"/>
    </location>
</feature>
<dbReference type="InterPro" id="IPR032387">
    <property type="entry name" value="ACAS_N"/>
</dbReference>
<dbReference type="SUPFAM" id="SSF56801">
    <property type="entry name" value="Acetyl-CoA synthetase-like"/>
    <property type="match status" value="1"/>
</dbReference>
<keyword evidence="5" id="KW-0067">ATP-binding</keyword>
<dbReference type="Proteomes" id="UP000505377">
    <property type="component" value="Chromosome"/>
</dbReference>
<protein>
    <recommendedName>
        <fullName evidence="2">acetate--CoA ligase</fullName>
        <ecNumber evidence="2">6.2.1.1</ecNumber>
    </recommendedName>
</protein>
<keyword evidence="3" id="KW-0436">Ligase</keyword>
<dbReference type="Pfam" id="PF00501">
    <property type="entry name" value="AMP-binding"/>
    <property type="match status" value="1"/>
</dbReference>
<dbReference type="RefSeq" id="WP_172166316.1">
    <property type="nucleotide sequence ID" value="NZ_CP053564.1"/>
</dbReference>
<proteinExistence type="inferred from homology"/>
<evidence type="ECO:0000259" key="9">
    <source>
        <dbReference type="Pfam" id="PF16177"/>
    </source>
</evidence>
<evidence type="ECO:0000259" key="8">
    <source>
        <dbReference type="Pfam" id="PF13193"/>
    </source>
</evidence>
<dbReference type="Pfam" id="PF13193">
    <property type="entry name" value="AMP-binding_C"/>
    <property type="match status" value="1"/>
</dbReference>